<gene>
    <name evidence="2" type="primary">LOC104604506</name>
</gene>
<dbReference type="InterPro" id="IPR012876">
    <property type="entry name" value="DUF1677_pln"/>
</dbReference>
<dbReference type="InParanoid" id="A0A1U8AHP4"/>
<dbReference type="KEGG" id="nnu:104604506"/>
<dbReference type="RefSeq" id="XP_010267181.1">
    <property type="nucleotide sequence ID" value="XM_010268879.1"/>
</dbReference>
<evidence type="ECO:0000313" key="1">
    <source>
        <dbReference type="Proteomes" id="UP000189703"/>
    </source>
</evidence>
<protein>
    <submittedName>
        <fullName evidence="2">Uncharacterized protein LOC104604506</fullName>
    </submittedName>
</protein>
<dbReference type="PANTHER" id="PTHR33108:SF14">
    <property type="entry name" value="OS01G0745000 PROTEIN"/>
    <property type="match status" value="1"/>
</dbReference>
<dbReference type="GeneID" id="104604506"/>
<name>A0A1U8AHP4_NELNU</name>
<dbReference type="AlphaFoldDB" id="A0A1U8AHP4"/>
<evidence type="ECO:0000313" key="2">
    <source>
        <dbReference type="RefSeq" id="XP_010267181.1"/>
    </source>
</evidence>
<dbReference type="Proteomes" id="UP000189703">
    <property type="component" value="Unplaced"/>
</dbReference>
<keyword evidence="1" id="KW-1185">Reference proteome</keyword>
<organism evidence="1 2">
    <name type="scientific">Nelumbo nucifera</name>
    <name type="common">Sacred lotus</name>
    <dbReference type="NCBI Taxonomy" id="4432"/>
    <lineage>
        <taxon>Eukaryota</taxon>
        <taxon>Viridiplantae</taxon>
        <taxon>Streptophyta</taxon>
        <taxon>Embryophyta</taxon>
        <taxon>Tracheophyta</taxon>
        <taxon>Spermatophyta</taxon>
        <taxon>Magnoliopsida</taxon>
        <taxon>Proteales</taxon>
        <taxon>Nelumbonaceae</taxon>
        <taxon>Nelumbo</taxon>
    </lineage>
</organism>
<reference evidence="2" key="1">
    <citation type="submission" date="2025-08" db="UniProtKB">
        <authorList>
            <consortium name="RefSeq"/>
        </authorList>
    </citation>
    <scope>IDENTIFICATION</scope>
</reference>
<dbReference type="OMA" id="CGLIEDC"/>
<dbReference type="PANTHER" id="PTHR33108">
    <property type="entry name" value="OS01G0745000 PROTEIN"/>
    <property type="match status" value="1"/>
</dbReference>
<proteinExistence type="predicted"/>
<accession>A0A1U8AHP4</accession>
<dbReference type="OrthoDB" id="678173at2759"/>
<dbReference type="Pfam" id="PF07911">
    <property type="entry name" value="DUF1677"/>
    <property type="match status" value="1"/>
</dbReference>
<sequence length="184" mass="21095">MPCSFCRRKTNEDLVNFIQEKLLASMSQKPPLTNEEHKVLSPMQGDQALRRVFSDVSAEMYKYHKESNEVESVKCECCGLIEDCTPDYMGRIRNLYCGKWVCGLCSEAVKERLKRAPGTAMEEAVSCHRDFCQKFSSTTIPNPKLSLAWAMRDIAKRSSLRRGSNMFSKQKIARTNSCDHRIRL</sequence>
<dbReference type="eggNOG" id="ENOG502S1CX">
    <property type="taxonomic scope" value="Eukaryota"/>
</dbReference>